<proteinExistence type="predicted"/>
<dbReference type="EMBL" id="QPFP01000014">
    <property type="protein sequence ID" value="TEB32852.1"/>
    <property type="molecule type" value="Genomic_DNA"/>
</dbReference>
<sequence length="332" mass="36501">MCGTTALACPHLWAQIDIQTGAREQLISFLVEHGHPLPLSLCVREPRLFEPLPPHISEEFLDSVKRVLWQHAVTLSHVVFSGSPAFLTHCLTIPKSGNGILMIRVINTEAGRSGSWTTGIPGMSISDQSAMFARKNLDLRIVDLMGCTIPLTSPILSSPHLTCLFMNIPRGCEARQVHAMLQAAPQLRTIGLKLVTGLESPEATHFLPKIDSRHLEDLFLGGVNVAVLTVLEHFKFTRIGVRMTLFVGVLPTPGNSRRVGRRLFEVLGKTNLPSDDVNGASDPNRVFSPHAFGINFTKGQLGQGYNFYTQCWGTSSNPTPPMNAAVWCYMTR</sequence>
<evidence type="ECO:0000313" key="1">
    <source>
        <dbReference type="EMBL" id="TEB32852.1"/>
    </source>
</evidence>
<keyword evidence="2" id="KW-1185">Reference proteome</keyword>
<protein>
    <submittedName>
        <fullName evidence="1">Uncharacterized protein</fullName>
    </submittedName>
</protein>
<reference evidence="1 2" key="1">
    <citation type="journal article" date="2019" name="Nat. Ecol. Evol.">
        <title>Megaphylogeny resolves global patterns of mushroom evolution.</title>
        <authorList>
            <person name="Varga T."/>
            <person name="Krizsan K."/>
            <person name="Foldi C."/>
            <person name="Dima B."/>
            <person name="Sanchez-Garcia M."/>
            <person name="Sanchez-Ramirez S."/>
            <person name="Szollosi G.J."/>
            <person name="Szarkandi J.G."/>
            <person name="Papp V."/>
            <person name="Albert L."/>
            <person name="Andreopoulos W."/>
            <person name="Angelini C."/>
            <person name="Antonin V."/>
            <person name="Barry K.W."/>
            <person name="Bougher N.L."/>
            <person name="Buchanan P."/>
            <person name="Buyck B."/>
            <person name="Bense V."/>
            <person name="Catcheside P."/>
            <person name="Chovatia M."/>
            <person name="Cooper J."/>
            <person name="Damon W."/>
            <person name="Desjardin D."/>
            <person name="Finy P."/>
            <person name="Geml J."/>
            <person name="Haridas S."/>
            <person name="Hughes K."/>
            <person name="Justo A."/>
            <person name="Karasinski D."/>
            <person name="Kautmanova I."/>
            <person name="Kiss B."/>
            <person name="Kocsube S."/>
            <person name="Kotiranta H."/>
            <person name="LaButti K.M."/>
            <person name="Lechner B.E."/>
            <person name="Liimatainen K."/>
            <person name="Lipzen A."/>
            <person name="Lukacs Z."/>
            <person name="Mihaltcheva S."/>
            <person name="Morgado L.N."/>
            <person name="Niskanen T."/>
            <person name="Noordeloos M.E."/>
            <person name="Ohm R.A."/>
            <person name="Ortiz-Santana B."/>
            <person name="Ovrebo C."/>
            <person name="Racz N."/>
            <person name="Riley R."/>
            <person name="Savchenko A."/>
            <person name="Shiryaev A."/>
            <person name="Soop K."/>
            <person name="Spirin V."/>
            <person name="Szebenyi C."/>
            <person name="Tomsovsky M."/>
            <person name="Tulloss R.E."/>
            <person name="Uehling J."/>
            <person name="Grigoriev I.V."/>
            <person name="Vagvolgyi C."/>
            <person name="Papp T."/>
            <person name="Martin F.M."/>
            <person name="Miettinen O."/>
            <person name="Hibbett D.S."/>
            <person name="Nagy L.G."/>
        </authorList>
    </citation>
    <scope>NUCLEOTIDE SEQUENCE [LARGE SCALE GENOMIC DNA]</scope>
    <source>
        <strain evidence="1 2">FP101781</strain>
    </source>
</reference>
<name>A0A4Y7TGZ6_COPMI</name>
<organism evidence="1 2">
    <name type="scientific">Coprinellus micaceus</name>
    <name type="common">Glistening ink-cap mushroom</name>
    <name type="synonym">Coprinus micaceus</name>
    <dbReference type="NCBI Taxonomy" id="71717"/>
    <lineage>
        <taxon>Eukaryota</taxon>
        <taxon>Fungi</taxon>
        <taxon>Dikarya</taxon>
        <taxon>Basidiomycota</taxon>
        <taxon>Agaricomycotina</taxon>
        <taxon>Agaricomycetes</taxon>
        <taxon>Agaricomycetidae</taxon>
        <taxon>Agaricales</taxon>
        <taxon>Agaricineae</taxon>
        <taxon>Psathyrellaceae</taxon>
        <taxon>Coprinellus</taxon>
    </lineage>
</organism>
<accession>A0A4Y7TGZ6</accession>
<dbReference type="AlphaFoldDB" id="A0A4Y7TGZ6"/>
<gene>
    <name evidence="1" type="ORF">FA13DRAFT_229281</name>
</gene>
<evidence type="ECO:0000313" key="2">
    <source>
        <dbReference type="Proteomes" id="UP000298030"/>
    </source>
</evidence>
<dbReference type="Proteomes" id="UP000298030">
    <property type="component" value="Unassembled WGS sequence"/>
</dbReference>
<comment type="caution">
    <text evidence="1">The sequence shown here is derived from an EMBL/GenBank/DDBJ whole genome shotgun (WGS) entry which is preliminary data.</text>
</comment>